<dbReference type="Pfam" id="PF05697">
    <property type="entry name" value="Trigger_N"/>
    <property type="match status" value="1"/>
</dbReference>
<evidence type="ECO:0000256" key="11">
    <source>
        <dbReference type="ARBA" id="ARBA00029986"/>
    </source>
</evidence>
<comment type="domain">
    <text evidence="12">Consists of 3 domains; the N-terminus binds the ribosome, the middle domain has PPIase activity, while the C-terminus has intrinsic chaperone activity on its own.</text>
</comment>
<dbReference type="SUPFAM" id="SSF109998">
    <property type="entry name" value="Triger factor/SurA peptide-binding domain-like"/>
    <property type="match status" value="1"/>
</dbReference>
<dbReference type="PIRSF" id="PIRSF003095">
    <property type="entry name" value="Trigger_factor"/>
    <property type="match status" value="1"/>
</dbReference>
<keyword evidence="8 12" id="KW-0413">Isomerase</keyword>
<accession>A0A1E3WBG0</accession>
<sequence>MNVTETNTEGLRRELKVVVGADELEQRLSSRLDELKGKARIKGFRPGHVPKDHLRKVYGRSVMAEVVQQAVTETSQQALSEREERPAFQPKVALPEDEAEINQIFEGTGDLSYTLTFEVLPKVEVMDLSTITLDRPLRPVSDKDIDEAIDRILATNQNYKPKAGAAKKADRVTIDFVGKLDGEAFEGGTAEDAPITLGAGGFIPGFEEGLTGVKAGDEKVIEATFPEAYPEAKLAGKAVTFEVKVKEVAAPETPTLDDDFAKSLGVESVAQMRETVKARMEQDRALASRQKMKRALLDALNEGHTFELPPTLVDNEFQAIWDQVTKDLEHAKKTFEDEDTTEDKAKEEYRDIAARRVRLGLLLSEIGQRNEVTVSDEEVNKALIERIRQFPGQERQVYDFYRNTPQALAELRAPIYEDKVVDYIFELAKLTDKEVTLEELYADPDGGHGHHHHDHEHDHDHHHDHDHDHKHG</sequence>
<keyword evidence="9 12" id="KW-0131">Cell cycle</keyword>
<dbReference type="GO" id="GO:0044183">
    <property type="term" value="F:protein folding chaperone"/>
    <property type="evidence" value="ECO:0007669"/>
    <property type="project" value="TreeGrafter"/>
</dbReference>
<dbReference type="GO" id="GO:0043022">
    <property type="term" value="F:ribosome binding"/>
    <property type="evidence" value="ECO:0007669"/>
    <property type="project" value="TreeGrafter"/>
</dbReference>
<dbReference type="OrthoDB" id="9767721at2"/>
<dbReference type="PANTHER" id="PTHR30560:SF3">
    <property type="entry name" value="TRIGGER FACTOR-LIKE PROTEIN TIG, CHLOROPLASTIC"/>
    <property type="match status" value="1"/>
</dbReference>
<dbReference type="Pfam" id="PF05698">
    <property type="entry name" value="Trigger_C"/>
    <property type="match status" value="1"/>
</dbReference>
<dbReference type="Gene3D" id="1.10.3120.10">
    <property type="entry name" value="Trigger factor, C-terminal domain"/>
    <property type="match status" value="1"/>
</dbReference>
<dbReference type="EC" id="5.2.1.8" evidence="3 12"/>
<evidence type="ECO:0000256" key="9">
    <source>
        <dbReference type="ARBA" id="ARBA00023306"/>
    </source>
</evidence>
<dbReference type="GO" id="GO:0015031">
    <property type="term" value="P:protein transport"/>
    <property type="evidence" value="ECO:0007669"/>
    <property type="project" value="UniProtKB-UniRule"/>
</dbReference>
<dbReference type="GO" id="GO:0051301">
    <property type="term" value="P:cell division"/>
    <property type="evidence" value="ECO:0007669"/>
    <property type="project" value="UniProtKB-KW"/>
</dbReference>
<keyword evidence="5 12" id="KW-0132">Cell division</keyword>
<dbReference type="InterPro" id="IPR027304">
    <property type="entry name" value="Trigger_fact/SurA_dom_sf"/>
</dbReference>
<feature type="domain" description="PPIase FKBP-type" evidence="16">
    <location>
        <begin position="169"/>
        <end position="229"/>
    </location>
</feature>
<evidence type="ECO:0000313" key="17">
    <source>
        <dbReference type="EMBL" id="ODS03149.1"/>
    </source>
</evidence>
<dbReference type="Gene3D" id="3.30.70.1050">
    <property type="entry name" value="Trigger factor ribosome-binding domain"/>
    <property type="match status" value="1"/>
</dbReference>
<dbReference type="SUPFAM" id="SSF102735">
    <property type="entry name" value="Trigger factor ribosome-binding domain"/>
    <property type="match status" value="1"/>
</dbReference>
<evidence type="ECO:0000256" key="2">
    <source>
        <dbReference type="ARBA" id="ARBA00005464"/>
    </source>
</evidence>
<dbReference type="InterPro" id="IPR008880">
    <property type="entry name" value="Trigger_fac_C"/>
</dbReference>
<dbReference type="InterPro" id="IPR008881">
    <property type="entry name" value="Trigger_fac_ribosome-bd_bac"/>
</dbReference>
<keyword evidence="12" id="KW-0963">Cytoplasm</keyword>
<keyword evidence="18" id="KW-1185">Reference proteome</keyword>
<dbReference type="AlphaFoldDB" id="A0A1E3WBG0"/>
<dbReference type="NCBIfam" id="TIGR00115">
    <property type="entry name" value="tig"/>
    <property type="match status" value="1"/>
</dbReference>
<gene>
    <name evidence="12" type="primary">tig</name>
    <name evidence="17" type="ORF">AUC71_11215</name>
</gene>
<name>A0A1E3WBG0_9HYPH</name>
<organism evidence="17 18">
    <name type="scientific">Methyloceanibacter marginalis</name>
    <dbReference type="NCBI Taxonomy" id="1774971"/>
    <lineage>
        <taxon>Bacteria</taxon>
        <taxon>Pseudomonadati</taxon>
        <taxon>Pseudomonadota</taxon>
        <taxon>Alphaproteobacteria</taxon>
        <taxon>Hyphomicrobiales</taxon>
        <taxon>Hyphomicrobiaceae</taxon>
        <taxon>Methyloceanibacter</taxon>
    </lineage>
</organism>
<evidence type="ECO:0000256" key="12">
    <source>
        <dbReference type="HAMAP-Rule" id="MF_00303"/>
    </source>
</evidence>
<dbReference type="GO" id="GO:0051083">
    <property type="term" value="P:'de novo' cotranslational protein folding"/>
    <property type="evidence" value="ECO:0007669"/>
    <property type="project" value="TreeGrafter"/>
</dbReference>
<comment type="subcellular location">
    <subcellularLocation>
        <location evidence="12">Cytoplasm</location>
    </subcellularLocation>
    <text evidence="12">About half TF is bound to the ribosome near the polypeptide exit tunnel while the other half is free in the cytoplasm.</text>
</comment>
<dbReference type="GO" id="GO:0005737">
    <property type="term" value="C:cytoplasm"/>
    <property type="evidence" value="ECO:0007669"/>
    <property type="project" value="UniProtKB-SubCell"/>
</dbReference>
<dbReference type="InterPro" id="IPR037041">
    <property type="entry name" value="Trigger_fac_C_sf"/>
</dbReference>
<evidence type="ECO:0000256" key="3">
    <source>
        <dbReference type="ARBA" id="ARBA00013194"/>
    </source>
</evidence>
<comment type="similarity">
    <text evidence="2 12 14">Belongs to the FKBP-type PPIase family. Tig subfamily.</text>
</comment>
<proteinExistence type="inferred from homology"/>
<dbReference type="GO" id="GO:0043335">
    <property type="term" value="P:protein unfolding"/>
    <property type="evidence" value="ECO:0007669"/>
    <property type="project" value="TreeGrafter"/>
</dbReference>
<evidence type="ECO:0000256" key="4">
    <source>
        <dbReference type="ARBA" id="ARBA00016902"/>
    </source>
</evidence>
<evidence type="ECO:0000256" key="13">
    <source>
        <dbReference type="PROSITE-ProRule" id="PRU00277"/>
    </source>
</evidence>
<dbReference type="InterPro" id="IPR001179">
    <property type="entry name" value="PPIase_FKBP_dom"/>
</dbReference>
<dbReference type="HAMAP" id="MF_00303">
    <property type="entry name" value="Trigger_factor_Tig"/>
    <property type="match status" value="1"/>
</dbReference>
<protein>
    <recommendedName>
        <fullName evidence="4 12">Trigger factor</fullName>
        <shortName evidence="12">TF</shortName>
        <ecNumber evidence="3 12">5.2.1.8</ecNumber>
    </recommendedName>
    <alternativeName>
        <fullName evidence="11 12">PPIase</fullName>
    </alternativeName>
</protein>
<keyword evidence="6 12" id="KW-0697">Rotamase</keyword>
<evidence type="ECO:0000259" key="16">
    <source>
        <dbReference type="PROSITE" id="PS50059"/>
    </source>
</evidence>
<comment type="function">
    <text evidence="10 12">Involved in protein export. Acts as a chaperone by maintaining the newly synthesized protein in an open conformation. Functions as a peptidyl-prolyl cis-trans isomerase.</text>
</comment>
<dbReference type="FunFam" id="3.10.50.40:FF:000001">
    <property type="entry name" value="Trigger factor"/>
    <property type="match status" value="1"/>
</dbReference>
<evidence type="ECO:0000256" key="5">
    <source>
        <dbReference type="ARBA" id="ARBA00022618"/>
    </source>
</evidence>
<comment type="catalytic activity">
    <reaction evidence="1 12 13">
        <text>[protein]-peptidylproline (omega=180) = [protein]-peptidylproline (omega=0)</text>
        <dbReference type="Rhea" id="RHEA:16237"/>
        <dbReference type="Rhea" id="RHEA-COMP:10747"/>
        <dbReference type="Rhea" id="RHEA-COMP:10748"/>
        <dbReference type="ChEBI" id="CHEBI:83833"/>
        <dbReference type="ChEBI" id="CHEBI:83834"/>
        <dbReference type="EC" id="5.2.1.8"/>
    </reaction>
</comment>
<dbReference type="InterPro" id="IPR046357">
    <property type="entry name" value="PPIase_dom_sf"/>
</dbReference>
<evidence type="ECO:0000256" key="1">
    <source>
        <dbReference type="ARBA" id="ARBA00000971"/>
    </source>
</evidence>
<dbReference type="RefSeq" id="WP_069623649.1">
    <property type="nucleotide sequence ID" value="NZ_LPWD01000160.1"/>
</dbReference>
<evidence type="ECO:0000256" key="8">
    <source>
        <dbReference type="ARBA" id="ARBA00023235"/>
    </source>
</evidence>
<dbReference type="EMBL" id="LPWD01000160">
    <property type="protein sequence ID" value="ODS03149.1"/>
    <property type="molecule type" value="Genomic_DNA"/>
</dbReference>
<evidence type="ECO:0000256" key="15">
    <source>
        <dbReference type="SAM" id="MobiDB-lite"/>
    </source>
</evidence>
<evidence type="ECO:0000256" key="6">
    <source>
        <dbReference type="ARBA" id="ARBA00023110"/>
    </source>
</evidence>
<dbReference type="PANTHER" id="PTHR30560">
    <property type="entry name" value="TRIGGER FACTOR CHAPERONE AND PEPTIDYL-PROLYL CIS/TRANS ISOMERASE"/>
    <property type="match status" value="1"/>
</dbReference>
<keyword evidence="7 12" id="KW-0143">Chaperone</keyword>
<comment type="caution">
    <text evidence="17">The sequence shown here is derived from an EMBL/GenBank/DDBJ whole genome shotgun (WGS) entry which is preliminary data.</text>
</comment>
<reference evidence="17 18" key="1">
    <citation type="journal article" date="2016" name="Environ. Microbiol.">
        <title>New Methyloceanibacter diversity from North Sea sediments includes methanotroph containing solely the soluble methane monooxygenase.</title>
        <authorList>
            <person name="Vekeman B."/>
            <person name="Kerckhof F.M."/>
            <person name="Cremers G."/>
            <person name="de Vos P."/>
            <person name="Vandamme P."/>
            <person name="Boon N."/>
            <person name="Op den Camp H.J."/>
            <person name="Heylen K."/>
        </authorList>
    </citation>
    <scope>NUCLEOTIDE SEQUENCE [LARGE SCALE GENOMIC DNA]</scope>
    <source>
        <strain evidence="17 18">R-67177</strain>
    </source>
</reference>
<feature type="compositionally biased region" description="Basic and acidic residues" evidence="15">
    <location>
        <begin position="455"/>
        <end position="472"/>
    </location>
</feature>
<dbReference type="InterPro" id="IPR036611">
    <property type="entry name" value="Trigger_fac_ribosome-bd_sf"/>
</dbReference>
<dbReference type="Proteomes" id="UP000095042">
    <property type="component" value="Unassembled WGS sequence"/>
</dbReference>
<evidence type="ECO:0000313" key="18">
    <source>
        <dbReference type="Proteomes" id="UP000095042"/>
    </source>
</evidence>
<dbReference type="Gene3D" id="3.10.50.40">
    <property type="match status" value="1"/>
</dbReference>
<dbReference type="PROSITE" id="PS50059">
    <property type="entry name" value="FKBP_PPIASE"/>
    <property type="match status" value="1"/>
</dbReference>
<feature type="region of interest" description="Disordered" evidence="15">
    <location>
        <begin position="441"/>
        <end position="472"/>
    </location>
</feature>
<evidence type="ECO:0000256" key="7">
    <source>
        <dbReference type="ARBA" id="ARBA00023186"/>
    </source>
</evidence>
<evidence type="ECO:0000256" key="14">
    <source>
        <dbReference type="RuleBase" id="RU003914"/>
    </source>
</evidence>
<dbReference type="Pfam" id="PF00254">
    <property type="entry name" value="FKBP_C"/>
    <property type="match status" value="1"/>
</dbReference>
<dbReference type="GO" id="GO:0003755">
    <property type="term" value="F:peptidyl-prolyl cis-trans isomerase activity"/>
    <property type="evidence" value="ECO:0007669"/>
    <property type="project" value="UniProtKB-UniRule"/>
</dbReference>
<dbReference type="InterPro" id="IPR005215">
    <property type="entry name" value="Trig_fac"/>
</dbReference>
<evidence type="ECO:0000256" key="10">
    <source>
        <dbReference type="ARBA" id="ARBA00024849"/>
    </source>
</evidence>
<dbReference type="SUPFAM" id="SSF54534">
    <property type="entry name" value="FKBP-like"/>
    <property type="match status" value="1"/>
</dbReference>